<protein>
    <submittedName>
        <fullName evidence="1">Uncharacterized protein</fullName>
    </submittedName>
</protein>
<organism evidence="1">
    <name type="scientific">marine metagenome</name>
    <dbReference type="NCBI Taxonomy" id="408172"/>
    <lineage>
        <taxon>unclassified sequences</taxon>
        <taxon>metagenomes</taxon>
        <taxon>ecological metagenomes</taxon>
    </lineage>
</organism>
<proteinExistence type="predicted"/>
<name>A0A383BXR7_9ZZZZ</name>
<gene>
    <name evidence="1" type="ORF">METZ01_LOCUS477566</name>
</gene>
<reference evidence="1" key="1">
    <citation type="submission" date="2018-05" db="EMBL/GenBank/DDBJ databases">
        <authorList>
            <person name="Lanie J.A."/>
            <person name="Ng W.-L."/>
            <person name="Kazmierczak K.M."/>
            <person name="Andrzejewski T.M."/>
            <person name="Davidsen T.M."/>
            <person name="Wayne K.J."/>
            <person name="Tettelin H."/>
            <person name="Glass J.I."/>
            <person name="Rusch D."/>
            <person name="Podicherti R."/>
            <person name="Tsui H.-C.T."/>
            <person name="Winkler M.E."/>
        </authorList>
    </citation>
    <scope>NUCLEOTIDE SEQUENCE</scope>
</reference>
<evidence type="ECO:0000313" key="1">
    <source>
        <dbReference type="EMBL" id="SVE24712.1"/>
    </source>
</evidence>
<sequence>MVFGTEGDTDEKMYKNMVGRSASEVLTENN</sequence>
<dbReference type="EMBL" id="UINC01204127">
    <property type="protein sequence ID" value="SVE24712.1"/>
    <property type="molecule type" value="Genomic_DNA"/>
</dbReference>
<accession>A0A383BXR7</accession>
<dbReference type="AlphaFoldDB" id="A0A383BXR7"/>